<dbReference type="AlphaFoldDB" id="A0A929B7P2"/>
<evidence type="ECO:0000313" key="2">
    <source>
        <dbReference type="EMBL" id="MBE9372941.1"/>
    </source>
</evidence>
<name>A0A929B7P2_9PSEU</name>
<dbReference type="CDD" id="cd00531">
    <property type="entry name" value="NTF2_like"/>
    <property type="match status" value="1"/>
</dbReference>
<dbReference type="RefSeq" id="WP_193926391.1">
    <property type="nucleotide sequence ID" value="NZ_JADEYC010000001.1"/>
</dbReference>
<sequence length="163" mass="17762">MSGVEERLAALEAEVGRLADERAVTRLVLSYGPLVDSGSADEVAGLWEPDGVYDVDELFMAGREQIAAMVRSTGHQDWIRGGCAHFAGPPHVTVHEDEATAVGYTAMVVRDGERFVLRRATANVWRLRRGPDGWRVVTRTNRLLDGRAESRALFADALGAAES</sequence>
<reference evidence="2" key="1">
    <citation type="submission" date="2020-10" db="EMBL/GenBank/DDBJ databases">
        <title>Diversity and distribution of actinomycetes associated with coral in the coast of Hainan.</title>
        <authorList>
            <person name="Li F."/>
        </authorList>
    </citation>
    <scope>NUCLEOTIDE SEQUENCE</scope>
    <source>
        <strain evidence="2">HNM0983</strain>
    </source>
</reference>
<dbReference type="SUPFAM" id="SSF54427">
    <property type="entry name" value="NTF2-like"/>
    <property type="match status" value="1"/>
</dbReference>
<dbReference type="Proteomes" id="UP000598360">
    <property type="component" value="Unassembled WGS sequence"/>
</dbReference>
<dbReference type="InterPro" id="IPR037401">
    <property type="entry name" value="SnoaL-like"/>
</dbReference>
<protein>
    <submittedName>
        <fullName evidence="2">Nuclear transport factor 2 family protein</fullName>
    </submittedName>
</protein>
<comment type="caution">
    <text evidence="2">The sequence shown here is derived from an EMBL/GenBank/DDBJ whole genome shotgun (WGS) entry which is preliminary data.</text>
</comment>
<evidence type="ECO:0000313" key="3">
    <source>
        <dbReference type="Proteomes" id="UP000598360"/>
    </source>
</evidence>
<evidence type="ECO:0000259" key="1">
    <source>
        <dbReference type="Pfam" id="PF13577"/>
    </source>
</evidence>
<dbReference type="Pfam" id="PF13577">
    <property type="entry name" value="SnoaL_4"/>
    <property type="match status" value="1"/>
</dbReference>
<keyword evidence="3" id="KW-1185">Reference proteome</keyword>
<accession>A0A929B7P2</accession>
<feature type="domain" description="SnoaL-like" evidence="1">
    <location>
        <begin position="17"/>
        <end position="140"/>
    </location>
</feature>
<organism evidence="2 3">
    <name type="scientific">Saccharopolyspora montiporae</name>
    <dbReference type="NCBI Taxonomy" id="2781240"/>
    <lineage>
        <taxon>Bacteria</taxon>
        <taxon>Bacillati</taxon>
        <taxon>Actinomycetota</taxon>
        <taxon>Actinomycetes</taxon>
        <taxon>Pseudonocardiales</taxon>
        <taxon>Pseudonocardiaceae</taxon>
        <taxon>Saccharopolyspora</taxon>
    </lineage>
</organism>
<dbReference type="Gene3D" id="3.10.450.50">
    <property type="match status" value="1"/>
</dbReference>
<proteinExistence type="predicted"/>
<gene>
    <name evidence="2" type="ORF">IQ251_00620</name>
</gene>
<dbReference type="EMBL" id="JADEYC010000001">
    <property type="protein sequence ID" value="MBE9372941.1"/>
    <property type="molecule type" value="Genomic_DNA"/>
</dbReference>
<dbReference type="InterPro" id="IPR032710">
    <property type="entry name" value="NTF2-like_dom_sf"/>
</dbReference>